<evidence type="ECO:0000256" key="1">
    <source>
        <dbReference type="ARBA" id="ARBA00004651"/>
    </source>
</evidence>
<dbReference type="AlphaFoldDB" id="A0A0C1QIQ6"/>
<feature type="transmembrane region" description="Helical" evidence="15">
    <location>
        <begin position="736"/>
        <end position="755"/>
    </location>
</feature>
<feature type="transmembrane region" description="Helical" evidence="15">
    <location>
        <begin position="447"/>
        <end position="469"/>
    </location>
</feature>
<keyword evidence="5" id="KW-0597">Phosphoprotein</keyword>
<sequence>MMKNNKKCLHCQLDLSKSQRSFCCFGCEAAYNLINKLNLKDYYKFCKNIYNISPMKVEEVKNELNYVESIIYNKDKHQHEINLLVEGVHCGSCIWLIENTLKQQEGVKLARINISTQRLFLAWDGEEDIIYKYVDIIQKLGYKLIPFDYSEFINESDKRESFLLKSIAVSGFATIQLMMIVMGIWFAERENSMGENTRNLLHLISMIVAVPAILYSGLPFFKSAFEALKSHRSNMDVPISLGIIATTLISIWEFIRGGAYTYFDSAAMLIFALLVGRYMDIKSRNKAKEKARELILRQAKTVTLVEGNELKLLPISKVKIGDVIHVSVGEKVPVDGVVIEGSSEVDNSIITGETLPVIINKGMNVFSGTINLLAPIKVEIKKLGDSTILGEIIKLIENAEQGRAKYVRIADKVAGLYTPAVLLLSVLTFLMWYLLGSKIDKAILNAVAVLIITCPCALGLAVPVVQIIASSRMMSLGILIKSRDALERLSQVDTIIFDKTGTLTLGEPSFINPNNLSELEINIISSLAAQSKHPLCKAILKEFKGEIIPLEVNEEKGMGLKSSYNGEAIKLGNKKWCNVKNSEEYDDIYSEIWFKRGEREPIRLKFSDLIRDEAKNVIKVLKDKGYEIWMLSGDRKRAVEHVAHLLSIKNYKAECKPQEKYNFVENLHKAGKLSAMIGDGLNDSPALKRAHASMSPSSAIDLSQNIADIVFQSNLNAILESINTAKKSNVLVKQNFIISFIYNIVSIPIAAFGFITPLVAAVTMSVSSICVILNSLRLNKKDSI</sequence>
<keyword evidence="3" id="KW-0813">Transport</keyword>
<keyword evidence="14 15" id="KW-0472">Membrane</keyword>
<dbReference type="PRINTS" id="PR00943">
    <property type="entry name" value="CUATPASE"/>
</dbReference>
<dbReference type="GO" id="GO:0016887">
    <property type="term" value="F:ATP hydrolysis activity"/>
    <property type="evidence" value="ECO:0007669"/>
    <property type="project" value="InterPro"/>
</dbReference>
<dbReference type="GO" id="GO:0005886">
    <property type="term" value="C:plasma membrane"/>
    <property type="evidence" value="ECO:0007669"/>
    <property type="project" value="UniProtKB-SubCell"/>
</dbReference>
<dbReference type="InterPro" id="IPR018303">
    <property type="entry name" value="ATPase_P-typ_P_site"/>
</dbReference>
<evidence type="ECO:0000256" key="5">
    <source>
        <dbReference type="ARBA" id="ARBA00022553"/>
    </source>
</evidence>
<dbReference type="InterPro" id="IPR023298">
    <property type="entry name" value="ATPase_P-typ_TM_dom_sf"/>
</dbReference>
<dbReference type="NCBIfam" id="TIGR01512">
    <property type="entry name" value="ATPase-IB2_Cd"/>
    <property type="match status" value="1"/>
</dbReference>
<evidence type="ECO:0000259" key="16">
    <source>
        <dbReference type="PROSITE" id="PS50846"/>
    </source>
</evidence>
<proteinExistence type="inferred from homology"/>
<protein>
    <submittedName>
        <fullName evidence="17">Cation transport ATPase</fullName>
    </submittedName>
</protein>
<comment type="subcellular location">
    <subcellularLocation>
        <location evidence="1">Cell membrane</location>
        <topology evidence="1">Multi-pass membrane protein</topology>
    </subcellularLocation>
</comment>
<comment type="similarity">
    <text evidence="2 15">Belongs to the cation transport ATPase (P-type) (TC 3.A.3) family. Type IB subfamily.</text>
</comment>
<evidence type="ECO:0000256" key="8">
    <source>
        <dbReference type="ARBA" id="ARBA00022741"/>
    </source>
</evidence>
<evidence type="ECO:0000256" key="15">
    <source>
        <dbReference type="RuleBase" id="RU362081"/>
    </source>
</evidence>
<evidence type="ECO:0000313" key="17">
    <source>
        <dbReference type="EMBL" id="KIE05409.1"/>
    </source>
</evidence>
<keyword evidence="12 15" id="KW-1133">Transmembrane helix</keyword>
<dbReference type="Proteomes" id="UP000031258">
    <property type="component" value="Unassembled WGS sequence"/>
</dbReference>
<evidence type="ECO:0000256" key="6">
    <source>
        <dbReference type="ARBA" id="ARBA00022692"/>
    </source>
</evidence>
<dbReference type="PANTHER" id="PTHR43520">
    <property type="entry name" value="ATP7, ISOFORM B"/>
    <property type="match status" value="1"/>
</dbReference>
<evidence type="ECO:0000256" key="2">
    <source>
        <dbReference type="ARBA" id="ARBA00006024"/>
    </source>
</evidence>
<keyword evidence="9 15" id="KW-0067">ATP-binding</keyword>
<feature type="transmembrane region" description="Helical" evidence="15">
    <location>
        <begin position="413"/>
        <end position="435"/>
    </location>
</feature>
<keyword evidence="6 15" id="KW-0812">Transmembrane</keyword>
<dbReference type="GO" id="GO:0005507">
    <property type="term" value="F:copper ion binding"/>
    <property type="evidence" value="ECO:0007669"/>
    <property type="project" value="TreeGrafter"/>
</dbReference>
<evidence type="ECO:0000256" key="7">
    <source>
        <dbReference type="ARBA" id="ARBA00022723"/>
    </source>
</evidence>
<dbReference type="Pfam" id="PF12156">
    <property type="entry name" value="ATPase-cat_bd"/>
    <property type="match status" value="1"/>
</dbReference>
<dbReference type="InterPro" id="IPR027256">
    <property type="entry name" value="P-typ_ATPase_IB"/>
</dbReference>
<dbReference type="NCBIfam" id="TIGR01511">
    <property type="entry name" value="ATPase-IB1_Cu"/>
    <property type="match status" value="1"/>
</dbReference>
<evidence type="ECO:0000256" key="14">
    <source>
        <dbReference type="ARBA" id="ARBA00023136"/>
    </source>
</evidence>
<dbReference type="SUPFAM" id="SSF55008">
    <property type="entry name" value="HMA, heavy metal-associated domain"/>
    <property type="match status" value="1"/>
</dbReference>
<name>A0A0C1QIQ6_9RICK</name>
<dbReference type="Pfam" id="PF00702">
    <property type="entry name" value="Hydrolase"/>
    <property type="match status" value="1"/>
</dbReference>
<keyword evidence="8 15" id="KW-0547">Nucleotide-binding</keyword>
<evidence type="ECO:0000256" key="12">
    <source>
        <dbReference type="ARBA" id="ARBA00022989"/>
    </source>
</evidence>
<dbReference type="InterPro" id="IPR001757">
    <property type="entry name" value="P_typ_ATPase"/>
</dbReference>
<accession>A0A0C1QIQ6</accession>
<dbReference type="PROSITE" id="PS50846">
    <property type="entry name" value="HMA_2"/>
    <property type="match status" value="1"/>
</dbReference>
<dbReference type="GO" id="GO:0005524">
    <property type="term" value="F:ATP binding"/>
    <property type="evidence" value="ECO:0007669"/>
    <property type="project" value="UniProtKB-UniRule"/>
</dbReference>
<dbReference type="Pfam" id="PF00122">
    <property type="entry name" value="E1-E2_ATPase"/>
    <property type="match status" value="1"/>
</dbReference>
<evidence type="ECO:0000313" key="18">
    <source>
        <dbReference type="Proteomes" id="UP000031258"/>
    </source>
</evidence>
<dbReference type="GO" id="GO:0043682">
    <property type="term" value="F:P-type divalent copper transporter activity"/>
    <property type="evidence" value="ECO:0007669"/>
    <property type="project" value="TreeGrafter"/>
</dbReference>
<dbReference type="InterPro" id="IPR023214">
    <property type="entry name" value="HAD_sf"/>
</dbReference>
<evidence type="ECO:0000256" key="13">
    <source>
        <dbReference type="ARBA" id="ARBA00023065"/>
    </source>
</evidence>
<reference evidence="17 18" key="1">
    <citation type="submission" date="2014-11" db="EMBL/GenBank/DDBJ databases">
        <title>A Rickettsiales Symbiont of Amoebae With Ancient Features.</title>
        <authorList>
            <person name="Schulz F."/>
            <person name="Martijn J."/>
            <person name="Wascher F."/>
            <person name="Kostanjsek R."/>
            <person name="Ettema T.J."/>
            <person name="Horn M."/>
        </authorList>
    </citation>
    <scope>NUCLEOTIDE SEQUENCE [LARGE SCALE GENOMIC DNA]</scope>
    <source>
        <strain evidence="17 18">UWC36</strain>
    </source>
</reference>
<dbReference type="Pfam" id="PF00403">
    <property type="entry name" value="HMA"/>
    <property type="match status" value="1"/>
</dbReference>
<keyword evidence="18" id="KW-1185">Reference proteome</keyword>
<dbReference type="SUPFAM" id="SSF81660">
    <property type="entry name" value="Metal cation-transporting ATPase, ATP-binding domain N"/>
    <property type="match status" value="1"/>
</dbReference>
<dbReference type="NCBIfam" id="TIGR01525">
    <property type="entry name" value="ATPase-IB_hvy"/>
    <property type="match status" value="1"/>
</dbReference>
<evidence type="ECO:0000256" key="10">
    <source>
        <dbReference type="ARBA" id="ARBA00022842"/>
    </source>
</evidence>
<dbReference type="PRINTS" id="PR00119">
    <property type="entry name" value="CATATPASE"/>
</dbReference>
<dbReference type="Gene3D" id="3.40.1110.10">
    <property type="entry name" value="Calcium-transporting ATPase, cytoplasmic domain N"/>
    <property type="match status" value="1"/>
</dbReference>
<keyword evidence="13" id="KW-0406">Ion transport</keyword>
<dbReference type="InterPro" id="IPR036412">
    <property type="entry name" value="HAD-like_sf"/>
</dbReference>
<dbReference type="InterPro" id="IPR008250">
    <property type="entry name" value="ATPase_P-typ_transduc_dom_A_sf"/>
</dbReference>
<dbReference type="Gene3D" id="2.70.150.10">
    <property type="entry name" value="Calcium-transporting ATPase, cytoplasmic transduction domain A"/>
    <property type="match status" value="1"/>
</dbReference>
<keyword evidence="11" id="KW-1278">Translocase</keyword>
<feature type="domain" description="HMA" evidence="16">
    <location>
        <begin position="79"/>
        <end position="145"/>
    </location>
</feature>
<evidence type="ECO:0000256" key="4">
    <source>
        <dbReference type="ARBA" id="ARBA00022475"/>
    </source>
</evidence>
<feature type="transmembrane region" description="Helical" evidence="15">
    <location>
        <begin position="261"/>
        <end position="279"/>
    </location>
</feature>
<feature type="transmembrane region" description="Helical" evidence="15">
    <location>
        <begin position="162"/>
        <end position="187"/>
    </location>
</feature>
<dbReference type="Gene3D" id="3.40.50.1000">
    <property type="entry name" value="HAD superfamily/HAD-like"/>
    <property type="match status" value="1"/>
</dbReference>
<feature type="transmembrane region" description="Helical" evidence="15">
    <location>
        <begin position="761"/>
        <end position="778"/>
    </location>
</feature>
<gene>
    <name evidence="17" type="ORF">NF27_DT01830</name>
</gene>
<dbReference type="PATRIC" id="fig|86105.3.peg.985"/>
<evidence type="ECO:0000256" key="3">
    <source>
        <dbReference type="ARBA" id="ARBA00022448"/>
    </source>
</evidence>
<dbReference type="CDD" id="cd00371">
    <property type="entry name" value="HMA"/>
    <property type="match status" value="1"/>
</dbReference>
<evidence type="ECO:0000256" key="11">
    <source>
        <dbReference type="ARBA" id="ARBA00022967"/>
    </source>
</evidence>
<dbReference type="NCBIfam" id="TIGR01494">
    <property type="entry name" value="ATPase_P-type"/>
    <property type="match status" value="1"/>
</dbReference>
<dbReference type="InterPro" id="IPR021993">
    <property type="entry name" value="ATPase-cat-bd"/>
</dbReference>
<organism evidence="17 18">
    <name type="scientific">Candidatus Jidaibacter acanthamoebae</name>
    <dbReference type="NCBI Taxonomy" id="86105"/>
    <lineage>
        <taxon>Bacteria</taxon>
        <taxon>Pseudomonadati</taxon>
        <taxon>Pseudomonadota</taxon>
        <taxon>Alphaproteobacteria</taxon>
        <taxon>Rickettsiales</taxon>
        <taxon>Candidatus Midichloriaceae</taxon>
        <taxon>Candidatus Jidaibacter</taxon>
    </lineage>
</organism>
<dbReference type="SUPFAM" id="SSF81665">
    <property type="entry name" value="Calcium ATPase, transmembrane domain M"/>
    <property type="match status" value="1"/>
</dbReference>
<evidence type="ECO:0000256" key="9">
    <source>
        <dbReference type="ARBA" id="ARBA00022840"/>
    </source>
</evidence>
<dbReference type="PROSITE" id="PS00154">
    <property type="entry name" value="ATPASE_E1_E2"/>
    <property type="match status" value="1"/>
</dbReference>
<dbReference type="InterPro" id="IPR006121">
    <property type="entry name" value="HMA_dom"/>
</dbReference>
<dbReference type="Gene3D" id="3.30.70.100">
    <property type="match status" value="1"/>
</dbReference>
<keyword evidence="7 15" id="KW-0479">Metal-binding</keyword>
<dbReference type="GO" id="GO:0055070">
    <property type="term" value="P:copper ion homeostasis"/>
    <property type="evidence" value="ECO:0007669"/>
    <property type="project" value="TreeGrafter"/>
</dbReference>
<dbReference type="InterPro" id="IPR023299">
    <property type="entry name" value="ATPase_P-typ_cyto_dom_N"/>
</dbReference>
<keyword evidence="4 15" id="KW-1003">Cell membrane</keyword>
<dbReference type="STRING" id="86105.NF27_DT01830"/>
<feature type="transmembrane region" description="Helical" evidence="15">
    <location>
        <begin position="199"/>
        <end position="221"/>
    </location>
</feature>
<dbReference type="PANTHER" id="PTHR43520:SF5">
    <property type="entry name" value="CATION-TRANSPORTING P-TYPE ATPASE-RELATED"/>
    <property type="match status" value="1"/>
</dbReference>
<dbReference type="SUPFAM" id="SSF56784">
    <property type="entry name" value="HAD-like"/>
    <property type="match status" value="1"/>
</dbReference>
<dbReference type="InterPro" id="IPR059000">
    <property type="entry name" value="ATPase_P-type_domA"/>
</dbReference>
<feature type="transmembrane region" description="Helical" evidence="15">
    <location>
        <begin position="233"/>
        <end position="255"/>
    </location>
</feature>
<keyword evidence="10" id="KW-0460">Magnesium</keyword>
<dbReference type="InterPro" id="IPR036163">
    <property type="entry name" value="HMA_dom_sf"/>
</dbReference>
<dbReference type="EMBL" id="JSWE01000096">
    <property type="protein sequence ID" value="KIE05409.1"/>
    <property type="molecule type" value="Genomic_DNA"/>
</dbReference>
<comment type="caution">
    <text evidence="17">The sequence shown here is derived from an EMBL/GenBank/DDBJ whole genome shotgun (WGS) entry which is preliminary data.</text>
</comment>
<dbReference type="SUPFAM" id="SSF81653">
    <property type="entry name" value="Calcium ATPase, transduction domain A"/>
    <property type="match status" value="1"/>
</dbReference>